<dbReference type="AlphaFoldDB" id="A0A1C3EN77"/>
<evidence type="ECO:0000313" key="2">
    <source>
        <dbReference type="Proteomes" id="UP000094828"/>
    </source>
</evidence>
<sequence>MRVLPLLPFRREKVGMRAIRTYLGIYSQPALSRAVFHLHSLTVNQHPFGYLTDRYTSNGKTLTRHFVPPSPTQTRARALPLLPFRREKAGMRAIRTYLSLQDSSDDMV</sequence>
<proteinExistence type="predicted"/>
<protein>
    <submittedName>
        <fullName evidence="1">Uncharacterized protein</fullName>
    </submittedName>
</protein>
<gene>
    <name evidence="1" type="ORF">A6X21_03125</name>
</gene>
<keyword evidence="2" id="KW-1185">Reference proteome</keyword>
<evidence type="ECO:0000313" key="1">
    <source>
        <dbReference type="EMBL" id="ODA34681.1"/>
    </source>
</evidence>
<comment type="caution">
    <text evidence="1">The sequence shown here is derived from an EMBL/GenBank/DDBJ whole genome shotgun (WGS) entry which is preliminary data.</text>
</comment>
<organism evidence="1 2">
    <name type="scientific">Planctopirus hydrillae</name>
    <dbReference type="NCBI Taxonomy" id="1841610"/>
    <lineage>
        <taxon>Bacteria</taxon>
        <taxon>Pseudomonadati</taxon>
        <taxon>Planctomycetota</taxon>
        <taxon>Planctomycetia</taxon>
        <taxon>Planctomycetales</taxon>
        <taxon>Planctomycetaceae</taxon>
        <taxon>Planctopirus</taxon>
    </lineage>
</organism>
<dbReference type="EMBL" id="LYDR01000039">
    <property type="protein sequence ID" value="ODA34681.1"/>
    <property type="molecule type" value="Genomic_DNA"/>
</dbReference>
<name>A0A1C3EN77_9PLAN</name>
<accession>A0A1C3EN77</accession>
<dbReference type="Proteomes" id="UP000094828">
    <property type="component" value="Unassembled WGS sequence"/>
</dbReference>
<reference evidence="1 2" key="1">
    <citation type="submission" date="2016-05" db="EMBL/GenBank/DDBJ databases">
        <title>Genomic and physiological characterization of Planctopirus sp. isolated from fresh water lake.</title>
        <authorList>
            <person name="Subhash Y."/>
            <person name="Ramana C."/>
        </authorList>
    </citation>
    <scope>NUCLEOTIDE SEQUENCE [LARGE SCALE GENOMIC DNA]</scope>
    <source>
        <strain evidence="1 2">JC280</strain>
    </source>
</reference>